<comment type="caution">
    <text evidence="1">The sequence shown here is derived from an EMBL/GenBank/DDBJ whole genome shotgun (WGS) entry which is preliminary data.</text>
</comment>
<gene>
    <name evidence="1" type="ORF">ABEB36_007237</name>
</gene>
<name>A0ABD1ETT2_HYPHA</name>
<evidence type="ECO:0000313" key="2">
    <source>
        <dbReference type="Proteomes" id="UP001566132"/>
    </source>
</evidence>
<organism evidence="1 2">
    <name type="scientific">Hypothenemus hampei</name>
    <name type="common">Coffee berry borer</name>
    <dbReference type="NCBI Taxonomy" id="57062"/>
    <lineage>
        <taxon>Eukaryota</taxon>
        <taxon>Metazoa</taxon>
        <taxon>Ecdysozoa</taxon>
        <taxon>Arthropoda</taxon>
        <taxon>Hexapoda</taxon>
        <taxon>Insecta</taxon>
        <taxon>Pterygota</taxon>
        <taxon>Neoptera</taxon>
        <taxon>Endopterygota</taxon>
        <taxon>Coleoptera</taxon>
        <taxon>Polyphaga</taxon>
        <taxon>Cucujiformia</taxon>
        <taxon>Curculionidae</taxon>
        <taxon>Scolytinae</taxon>
        <taxon>Hypothenemus</taxon>
    </lineage>
</organism>
<proteinExistence type="predicted"/>
<reference evidence="1 2" key="1">
    <citation type="submission" date="2024-05" db="EMBL/GenBank/DDBJ databases">
        <title>Genetic variation in Jamaican populations of the coffee berry borer (Hypothenemus hampei).</title>
        <authorList>
            <person name="Errbii M."/>
            <person name="Myrie A."/>
        </authorList>
    </citation>
    <scope>NUCLEOTIDE SEQUENCE [LARGE SCALE GENOMIC DNA]</scope>
    <source>
        <strain evidence="1">JA-Hopewell-2020-01-JO</strain>
        <tissue evidence="1">Whole body</tissue>
    </source>
</reference>
<dbReference type="AlphaFoldDB" id="A0ABD1ETT2"/>
<accession>A0ABD1ETT2</accession>
<protein>
    <submittedName>
        <fullName evidence="1">Uncharacterized protein</fullName>
    </submittedName>
</protein>
<keyword evidence="2" id="KW-1185">Reference proteome</keyword>
<evidence type="ECO:0000313" key="1">
    <source>
        <dbReference type="EMBL" id="KAL1502025.1"/>
    </source>
</evidence>
<sequence length="77" mass="9113">MFWLAPYIQNEKIKKICLPSKAPTQLGKFHITIQAPPNSRSLYFSYRKTFSIVLIVLVDEQPRNNNLLKYNNKRFIN</sequence>
<dbReference type="EMBL" id="JBDJPC010000005">
    <property type="protein sequence ID" value="KAL1502025.1"/>
    <property type="molecule type" value="Genomic_DNA"/>
</dbReference>
<dbReference type="Proteomes" id="UP001566132">
    <property type="component" value="Unassembled WGS sequence"/>
</dbReference>